<feature type="region of interest" description="Disordered" evidence="1">
    <location>
        <begin position="567"/>
        <end position="590"/>
    </location>
</feature>
<feature type="compositionally biased region" description="Basic residues" evidence="1">
    <location>
        <begin position="342"/>
        <end position="353"/>
    </location>
</feature>
<dbReference type="InParanoid" id="E3LAJ7"/>
<dbReference type="KEGG" id="pgr:PGTG_19526"/>
<evidence type="ECO:0000313" key="2">
    <source>
        <dbReference type="EMBL" id="EFP93572.2"/>
    </source>
</evidence>
<feature type="region of interest" description="Disordered" evidence="1">
    <location>
        <begin position="516"/>
        <end position="549"/>
    </location>
</feature>
<feature type="compositionally biased region" description="Polar residues" evidence="1">
    <location>
        <begin position="288"/>
        <end position="313"/>
    </location>
</feature>
<sequence length="1084" mass="120925">MGAHTGHTPNSPSVAKGYRSTSYFDKSCLCIYVTTMYVKTEITEPASSAKQHPINRPSACCQHLVPPFGINTTFLCSASHQHCVPLFGINTASLCSASTPLPSVSINTSSPHQHQHQCSQTINTTATLSLTSLATRFLMLAPVTRLLISGHLLTDLSSGPLTELSLGHLLVDLTSGHSLMDLSGTGYQHLGNYTDQSHHHDSEGHVYTQYDSANYYNGLNNYNGLDTEMTEPNNHWGTQNIFQLAGFSGHISDELTQPQAPIQTIPTSYNSSTPICNEQFPQQPAPTHLTNNIPPTLAQTNSAQQTTQKPSCPSSLAVSTVLNLNSPQTTAPPTPAILAPPKKTKKQKQKLVKSKPTTVASVPTVNPEAIGSQVNLTQTTQATTTEAPPAKSKPRQKSTKAPVLPVNIESINSQASLNLGSPTSATHTPSGPKSQPRKKDTTLSDELMETFKDHTLHELRKLQKTHVKYTRMNEEMKRAAQDVYFEYQRQLHLLSIKHQRSFKALAKYLGQRRTRQKKSAWHKFQSSGKTAQKEYHQTQNSIGQRNKDASKIYRELDPASRDLYNKTDDDDWVDADSTEDPNADDRSQFDVRRQSTKKLLANVDIWAKGVQLKLKELSDGLGLEGFLVIADQDHRQPYFFQGGSLLGDVFLRGLIDEGDAICRFAVWTAGTKIRTKPASKITTPVVSAVCNAAKSNDTSKTPDINNYHPPEEPDINSPEENRDVCQGGLAQNHHYLSTMLRDMYSQAIGLTDSTSPWPGTDTLYRLKKKNLKLVIAENPGQLGLHHFSQPIKKLLLPQTYPLLRGLKNNWISLVKIEESEGLAPTNRAPIAASKEVAPIVESEDPVSMEIDDNHSFEKNKRSSDTTDQAFEWISFDQDHLQYNSVPTHLRHSISLICNVPGDGHCGFSSAAVSMGLRKSNPWEDVRRAMVEVMDKIEVYKNEKYLSTVSDCIPFDQLRFNLNYFHPFASKTHWINFPRHGDLLADAFQRPVIHISNLIIATYLPLTYGPTNNPPIFVVYLEGQYHYNAFQFKGSVFPAPRISNHWFKWKSKAASEWESFIQLNRDEWDQRFPPNPNVKSVVLEI</sequence>
<dbReference type="HOGENOM" id="CLU_285618_0_0_1"/>
<feature type="region of interest" description="Disordered" evidence="1">
    <location>
        <begin position="325"/>
        <end position="402"/>
    </location>
</feature>
<name>E3LAJ7_PUCGT</name>
<feature type="compositionally biased region" description="Polar residues" evidence="1">
    <location>
        <begin position="416"/>
        <end position="433"/>
    </location>
</feature>
<gene>
    <name evidence="2" type="ORF">PGTG_19526</name>
</gene>
<proteinExistence type="predicted"/>
<dbReference type="SUPFAM" id="SSF54001">
    <property type="entry name" value="Cysteine proteinases"/>
    <property type="match status" value="1"/>
</dbReference>
<feature type="compositionally biased region" description="Low complexity" evidence="1">
    <location>
        <begin position="377"/>
        <end position="390"/>
    </location>
</feature>
<feature type="region of interest" description="Disordered" evidence="1">
    <location>
        <begin position="280"/>
        <end position="313"/>
    </location>
</feature>
<dbReference type="Proteomes" id="UP000008783">
    <property type="component" value="Unassembled WGS sequence"/>
</dbReference>
<evidence type="ECO:0000256" key="1">
    <source>
        <dbReference type="SAM" id="MobiDB-lite"/>
    </source>
</evidence>
<accession>E3LAJ7</accession>
<dbReference type="OrthoDB" id="2507501at2759"/>
<feature type="compositionally biased region" description="Acidic residues" evidence="1">
    <location>
        <begin position="568"/>
        <end position="582"/>
    </location>
</feature>
<dbReference type="InterPro" id="IPR038765">
    <property type="entry name" value="Papain-like_cys_pep_sf"/>
</dbReference>
<feature type="region of interest" description="Disordered" evidence="1">
    <location>
        <begin position="416"/>
        <end position="441"/>
    </location>
</feature>
<keyword evidence="3" id="KW-1185">Reference proteome</keyword>
<evidence type="ECO:0008006" key="4">
    <source>
        <dbReference type="Google" id="ProtNLM"/>
    </source>
</evidence>
<dbReference type="CDD" id="cd22744">
    <property type="entry name" value="OTU"/>
    <property type="match status" value="1"/>
</dbReference>
<dbReference type="AlphaFoldDB" id="E3LAJ7"/>
<dbReference type="RefSeq" id="XP_003337991.2">
    <property type="nucleotide sequence ID" value="XM_003337943.2"/>
</dbReference>
<protein>
    <recommendedName>
        <fullName evidence="4">OTU domain-containing protein</fullName>
    </recommendedName>
</protein>
<reference key="1">
    <citation type="submission" date="2007-01" db="EMBL/GenBank/DDBJ databases">
        <title>The Genome Sequence of Puccinia graminis f. sp. tritici Strain CRL 75-36-700-3.</title>
        <authorList>
            <consortium name="The Broad Institute Genome Sequencing Platform"/>
            <person name="Birren B."/>
            <person name="Lander E."/>
            <person name="Galagan J."/>
            <person name="Nusbaum C."/>
            <person name="Devon K."/>
            <person name="Cuomo C."/>
            <person name="Jaffe D."/>
            <person name="Butler J."/>
            <person name="Alvarez P."/>
            <person name="Gnerre S."/>
            <person name="Grabherr M."/>
            <person name="Mauceli E."/>
            <person name="Brockman W."/>
            <person name="Young S."/>
            <person name="LaButti K."/>
            <person name="Sykes S."/>
            <person name="DeCaprio D."/>
            <person name="Crawford M."/>
            <person name="Koehrsen M."/>
            <person name="Engels R."/>
            <person name="Montgomery P."/>
            <person name="Pearson M."/>
            <person name="Howarth C."/>
            <person name="Larson L."/>
            <person name="White J."/>
            <person name="Zeng Q."/>
            <person name="Kodira C."/>
            <person name="Yandava C."/>
            <person name="Alvarado L."/>
            <person name="O'Leary S."/>
            <person name="Szabo L."/>
            <person name="Dean R."/>
            <person name="Schein J."/>
        </authorList>
    </citation>
    <scope>NUCLEOTIDE SEQUENCE</scope>
    <source>
        <strain>CRL 75-36-700-3</strain>
    </source>
</reference>
<dbReference type="Gene3D" id="3.90.70.80">
    <property type="match status" value="1"/>
</dbReference>
<feature type="region of interest" description="Disordered" evidence="1">
    <location>
        <begin position="697"/>
        <end position="721"/>
    </location>
</feature>
<dbReference type="GeneID" id="10534780"/>
<dbReference type="EMBL" id="DS178398">
    <property type="protein sequence ID" value="EFP93572.2"/>
    <property type="molecule type" value="Genomic_DNA"/>
</dbReference>
<dbReference type="VEuPathDB" id="FungiDB:PGTG_19526"/>
<organism evidence="2 3">
    <name type="scientific">Puccinia graminis f. sp. tritici (strain CRL 75-36-700-3 / race SCCL)</name>
    <name type="common">Black stem rust fungus</name>
    <dbReference type="NCBI Taxonomy" id="418459"/>
    <lineage>
        <taxon>Eukaryota</taxon>
        <taxon>Fungi</taxon>
        <taxon>Dikarya</taxon>
        <taxon>Basidiomycota</taxon>
        <taxon>Pucciniomycotina</taxon>
        <taxon>Pucciniomycetes</taxon>
        <taxon>Pucciniales</taxon>
        <taxon>Pucciniaceae</taxon>
        <taxon>Puccinia</taxon>
    </lineage>
</organism>
<reference evidence="3" key="2">
    <citation type="journal article" date="2011" name="Proc. Natl. Acad. Sci. U.S.A.">
        <title>Obligate biotrophy features unraveled by the genomic analysis of rust fungi.</title>
        <authorList>
            <person name="Duplessis S."/>
            <person name="Cuomo C.A."/>
            <person name="Lin Y.-C."/>
            <person name="Aerts A."/>
            <person name="Tisserant E."/>
            <person name="Veneault-Fourrey C."/>
            <person name="Joly D.L."/>
            <person name="Hacquard S."/>
            <person name="Amselem J."/>
            <person name="Cantarel B.L."/>
            <person name="Chiu R."/>
            <person name="Coutinho P.M."/>
            <person name="Feau N."/>
            <person name="Field M."/>
            <person name="Frey P."/>
            <person name="Gelhaye E."/>
            <person name="Goldberg J."/>
            <person name="Grabherr M.G."/>
            <person name="Kodira C.D."/>
            <person name="Kohler A."/>
            <person name="Kuees U."/>
            <person name="Lindquist E.A."/>
            <person name="Lucas S.M."/>
            <person name="Mago R."/>
            <person name="Mauceli E."/>
            <person name="Morin E."/>
            <person name="Murat C."/>
            <person name="Pangilinan J.L."/>
            <person name="Park R."/>
            <person name="Pearson M."/>
            <person name="Quesneville H."/>
            <person name="Rouhier N."/>
            <person name="Sakthikumar S."/>
            <person name="Salamov A.A."/>
            <person name="Schmutz J."/>
            <person name="Selles B."/>
            <person name="Shapiro H."/>
            <person name="Tanguay P."/>
            <person name="Tuskan G.A."/>
            <person name="Henrissat B."/>
            <person name="Van de Peer Y."/>
            <person name="Rouze P."/>
            <person name="Ellis J.G."/>
            <person name="Dodds P.N."/>
            <person name="Schein J.E."/>
            <person name="Zhong S."/>
            <person name="Hamelin R.C."/>
            <person name="Grigoriev I.V."/>
            <person name="Szabo L.J."/>
            <person name="Martin F."/>
        </authorList>
    </citation>
    <scope>NUCLEOTIDE SEQUENCE [LARGE SCALE GENOMIC DNA]</scope>
    <source>
        <strain evidence="3">CRL 75-36-700-3 / race SCCL</strain>
    </source>
</reference>
<evidence type="ECO:0000313" key="3">
    <source>
        <dbReference type="Proteomes" id="UP000008783"/>
    </source>
</evidence>